<dbReference type="PANTHER" id="PTHR11851:SF224">
    <property type="entry name" value="PROCESSING PROTEASE"/>
    <property type="match status" value="1"/>
</dbReference>
<dbReference type="SUPFAM" id="SSF63411">
    <property type="entry name" value="LuxS/MPP-like metallohydrolase"/>
    <property type="match status" value="2"/>
</dbReference>
<dbReference type="InterPro" id="IPR050361">
    <property type="entry name" value="MPP/UQCRC_Complex"/>
</dbReference>
<dbReference type="Gene3D" id="3.30.830.10">
    <property type="entry name" value="Metalloenzyme, LuxS/M16 peptidase-like"/>
    <property type="match status" value="2"/>
</dbReference>
<dbReference type="Pfam" id="PF05193">
    <property type="entry name" value="Peptidase_M16_C"/>
    <property type="match status" value="1"/>
</dbReference>
<evidence type="ECO:0000313" key="3">
    <source>
        <dbReference type="EMBL" id="AZQ93788.1"/>
    </source>
</evidence>
<gene>
    <name evidence="3" type="ORF">EJK53_1036</name>
</gene>
<proteinExistence type="predicted"/>
<dbReference type="InterPro" id="IPR011249">
    <property type="entry name" value="Metalloenz_LuxS/M16"/>
</dbReference>
<name>A0A3A9Q5U7_MORCA</name>
<evidence type="ECO:0000313" key="4">
    <source>
        <dbReference type="Proteomes" id="UP000280228"/>
    </source>
</evidence>
<dbReference type="RefSeq" id="WP_003664328.1">
    <property type="nucleotide sequence ID" value="NZ_CP007669.1"/>
</dbReference>
<feature type="domain" description="Peptidase M16 N-terminal" evidence="1">
    <location>
        <begin position="83"/>
        <end position="222"/>
    </location>
</feature>
<dbReference type="EMBL" id="CP034662">
    <property type="protein sequence ID" value="AZQ93788.1"/>
    <property type="molecule type" value="Genomic_DNA"/>
</dbReference>
<dbReference type="KEGG" id="mcat:MC25239_00919"/>
<evidence type="ECO:0000259" key="2">
    <source>
        <dbReference type="Pfam" id="PF05193"/>
    </source>
</evidence>
<evidence type="ECO:0000259" key="1">
    <source>
        <dbReference type="Pfam" id="PF00675"/>
    </source>
</evidence>
<dbReference type="GeneID" id="66585639"/>
<feature type="domain" description="Peptidase M16 C-terminal" evidence="2">
    <location>
        <begin position="229"/>
        <end position="408"/>
    </location>
</feature>
<dbReference type="InterPro" id="IPR011765">
    <property type="entry name" value="Pept_M16_N"/>
</dbReference>
<sequence length="484" mass="53296">MKHLTKHRLSAAIIGVLLFISPSVQANTTHHHTLTSSELKLADDSIIDSINQLGELTVNIPNTQYFQTNNGVSVAFTPLHELPIVDISLYFNAGSAYDHQVGKSGTANMVATMLTQGTDSLSEDEFVAAKERLGIDFTSTANKDNLTLSLRSLSDQSLLNQAADLMVDAVTQPAFDDKTLQRNKNQLITSLKQKKQNPYHVASVAYHQAVYENHPYAHATTGDEDSIAKIDRDELLNFWHTFINANNATLVITGDMTAEQAKSLANHLTAKLPTGKSYKNTLDLTKPVKARHIHIPHNSSQTQIIIGHPTSKVRTDKAGRQEFSDFSLGNEILAGGDFNARLMKTIREQKGYTYGIYGGMERLRAGGNYVVEFSTDGDKAADAILETLHIINESLNEGITQEELELVRLGNKNGFANIFSSNASIHRVIGALFVADYPKDHLNHTLNRLDNATINSVNTALNLRIKPDEFIIITVGKTKPNLDK</sequence>
<accession>A0A3A9Q5U7</accession>
<organism evidence="3 4">
    <name type="scientific">Moraxella catarrhalis</name>
    <name type="common">Branhamella catarrhalis</name>
    <dbReference type="NCBI Taxonomy" id="480"/>
    <lineage>
        <taxon>Bacteria</taxon>
        <taxon>Pseudomonadati</taxon>
        <taxon>Pseudomonadota</taxon>
        <taxon>Gammaproteobacteria</taxon>
        <taxon>Moraxellales</taxon>
        <taxon>Moraxellaceae</taxon>
        <taxon>Moraxella</taxon>
    </lineage>
</organism>
<reference evidence="3 4" key="1">
    <citation type="submission" date="2018-12" db="EMBL/GenBank/DDBJ databases">
        <title>Persistence of Moraxella catarrhalis in Chronic Obstructive Pulmonary Disease and Regulation of the Hag/MID Adhesin.</title>
        <authorList>
            <person name="Murphy T."/>
            <person name="Zhao X."/>
            <person name="Vyas G."/>
            <person name="Aluvathingal J."/>
            <person name="Nadendla S."/>
            <person name="Tallon L."/>
            <person name="Tettelin H."/>
        </authorList>
    </citation>
    <scope>NUCLEOTIDE SEQUENCE [LARGE SCALE GENOMIC DNA]</scope>
    <source>
        <strain evidence="3 4">46P58B1</strain>
    </source>
</reference>
<dbReference type="PANTHER" id="PTHR11851">
    <property type="entry name" value="METALLOPROTEASE"/>
    <property type="match status" value="1"/>
</dbReference>
<protein>
    <submittedName>
        <fullName evidence="3">Insulinase family protein</fullName>
    </submittedName>
</protein>
<dbReference type="Proteomes" id="UP000280228">
    <property type="component" value="Chromosome"/>
</dbReference>
<dbReference type="GO" id="GO:0046872">
    <property type="term" value="F:metal ion binding"/>
    <property type="evidence" value="ECO:0007669"/>
    <property type="project" value="InterPro"/>
</dbReference>
<dbReference type="Pfam" id="PF00675">
    <property type="entry name" value="Peptidase_M16"/>
    <property type="match status" value="1"/>
</dbReference>
<dbReference type="InterPro" id="IPR007863">
    <property type="entry name" value="Peptidase_M16_C"/>
</dbReference>
<dbReference type="AlphaFoldDB" id="A0A3A9Q5U7"/>